<dbReference type="Gene3D" id="3.40.50.2300">
    <property type="match status" value="1"/>
</dbReference>
<dbReference type="PANTHER" id="PTHR43228">
    <property type="entry name" value="TWO-COMPONENT RESPONSE REGULATOR"/>
    <property type="match status" value="1"/>
</dbReference>
<feature type="modified residue" description="4-aspartylphosphate" evidence="1">
    <location>
        <position position="62"/>
    </location>
</feature>
<protein>
    <recommendedName>
        <fullName evidence="2">Response regulatory domain-containing protein</fullName>
    </recommendedName>
</protein>
<dbReference type="Pfam" id="PF00072">
    <property type="entry name" value="Response_reg"/>
    <property type="match status" value="1"/>
</dbReference>
<dbReference type="Gramene" id="TuG1812G0200000746.01.T01">
    <property type="protein sequence ID" value="TuG1812G0200000746.01.T01"/>
    <property type="gene ID" value="TuG1812G0200000746.01"/>
</dbReference>
<reference evidence="4" key="1">
    <citation type="journal article" date="2013" name="Nature">
        <title>Draft genome of the wheat A-genome progenitor Triticum urartu.</title>
        <authorList>
            <person name="Ling H.Q."/>
            <person name="Zhao S."/>
            <person name="Liu D."/>
            <person name="Wang J."/>
            <person name="Sun H."/>
            <person name="Zhang C."/>
            <person name="Fan H."/>
            <person name="Li D."/>
            <person name="Dong L."/>
            <person name="Tao Y."/>
            <person name="Gao C."/>
            <person name="Wu H."/>
            <person name="Li Y."/>
            <person name="Cui Y."/>
            <person name="Guo X."/>
            <person name="Zheng S."/>
            <person name="Wang B."/>
            <person name="Yu K."/>
            <person name="Liang Q."/>
            <person name="Yang W."/>
            <person name="Lou X."/>
            <person name="Chen J."/>
            <person name="Feng M."/>
            <person name="Jian J."/>
            <person name="Zhang X."/>
            <person name="Luo G."/>
            <person name="Jiang Y."/>
            <person name="Liu J."/>
            <person name="Wang Z."/>
            <person name="Sha Y."/>
            <person name="Zhang B."/>
            <person name="Wu H."/>
            <person name="Tang D."/>
            <person name="Shen Q."/>
            <person name="Xue P."/>
            <person name="Zou S."/>
            <person name="Wang X."/>
            <person name="Liu X."/>
            <person name="Wang F."/>
            <person name="Yang Y."/>
            <person name="An X."/>
            <person name="Dong Z."/>
            <person name="Zhang K."/>
            <person name="Zhang X."/>
            <person name="Luo M.C."/>
            <person name="Dvorak J."/>
            <person name="Tong Y."/>
            <person name="Wang J."/>
            <person name="Yang H."/>
            <person name="Li Z."/>
            <person name="Wang D."/>
            <person name="Zhang A."/>
            <person name="Wang J."/>
        </authorList>
    </citation>
    <scope>NUCLEOTIDE SEQUENCE</scope>
    <source>
        <strain evidence="4">cv. G1812</strain>
    </source>
</reference>
<sequence length="81" mass="8855">MELKAKGPTFIKVLLIEDIGVCRLVLSTILLKLHCEVTLAMNGKEVVDLFLAGKKFGIVLFDKNMPIMTGPEAIVKIRATG</sequence>
<dbReference type="EnsemblPlants" id="TuG1812G0200000746.01.T01">
    <property type="protein sequence ID" value="TuG1812G0200000746.01.T01"/>
    <property type="gene ID" value="TuG1812G0200000746.01"/>
</dbReference>
<dbReference type="AlphaFoldDB" id="A0A8R7TCN4"/>
<keyword evidence="1" id="KW-0597">Phosphoprotein</keyword>
<dbReference type="SUPFAM" id="SSF52172">
    <property type="entry name" value="CheY-like"/>
    <property type="match status" value="1"/>
</dbReference>
<reference evidence="3" key="2">
    <citation type="submission" date="2018-03" db="EMBL/GenBank/DDBJ databases">
        <title>The Triticum urartu genome reveals the dynamic nature of wheat genome evolution.</title>
        <authorList>
            <person name="Ling H."/>
            <person name="Ma B."/>
            <person name="Shi X."/>
            <person name="Liu H."/>
            <person name="Dong L."/>
            <person name="Sun H."/>
            <person name="Cao Y."/>
            <person name="Gao Q."/>
            <person name="Zheng S."/>
            <person name="Li Y."/>
            <person name="Yu Y."/>
            <person name="Du H."/>
            <person name="Qi M."/>
            <person name="Li Y."/>
            <person name="Yu H."/>
            <person name="Cui Y."/>
            <person name="Wang N."/>
            <person name="Chen C."/>
            <person name="Wu H."/>
            <person name="Zhao Y."/>
            <person name="Zhang J."/>
            <person name="Li Y."/>
            <person name="Zhou W."/>
            <person name="Zhang B."/>
            <person name="Hu W."/>
            <person name="Eijk M."/>
            <person name="Tang J."/>
            <person name="Witsenboer H."/>
            <person name="Zhao S."/>
            <person name="Li Z."/>
            <person name="Zhang A."/>
            <person name="Wang D."/>
            <person name="Liang C."/>
        </authorList>
    </citation>
    <scope>NUCLEOTIDE SEQUENCE [LARGE SCALE GENOMIC DNA]</scope>
    <source>
        <strain evidence="3">cv. G1812</strain>
    </source>
</reference>
<proteinExistence type="predicted"/>
<keyword evidence="4" id="KW-1185">Reference proteome</keyword>
<evidence type="ECO:0000313" key="4">
    <source>
        <dbReference type="Proteomes" id="UP000015106"/>
    </source>
</evidence>
<dbReference type="GO" id="GO:0000160">
    <property type="term" value="P:phosphorelay signal transduction system"/>
    <property type="evidence" value="ECO:0007669"/>
    <property type="project" value="InterPro"/>
</dbReference>
<dbReference type="InterPro" id="IPR052048">
    <property type="entry name" value="ST_Response_Regulator"/>
</dbReference>
<dbReference type="PROSITE" id="PS50110">
    <property type="entry name" value="RESPONSE_REGULATORY"/>
    <property type="match status" value="1"/>
</dbReference>
<feature type="domain" description="Response regulatory" evidence="2">
    <location>
        <begin position="12"/>
        <end position="81"/>
    </location>
</feature>
<dbReference type="InterPro" id="IPR011006">
    <property type="entry name" value="CheY-like_superfamily"/>
</dbReference>
<evidence type="ECO:0000256" key="1">
    <source>
        <dbReference type="PROSITE-ProRule" id="PRU00169"/>
    </source>
</evidence>
<dbReference type="EnsemblPlants" id="TuG1812G0200000745.01.T01">
    <property type="protein sequence ID" value="TuG1812G0200000745.01.T01"/>
    <property type="gene ID" value="TuG1812G0200000745.01"/>
</dbReference>
<accession>A0A8R7TCN4</accession>
<evidence type="ECO:0000259" key="2">
    <source>
        <dbReference type="PROSITE" id="PS50110"/>
    </source>
</evidence>
<name>A0A8R7TCN4_TRIUA</name>
<evidence type="ECO:0000313" key="3">
    <source>
        <dbReference type="EnsemblPlants" id="TuG1812G0200000746.01.T01"/>
    </source>
</evidence>
<reference evidence="3" key="3">
    <citation type="submission" date="2022-06" db="UniProtKB">
        <authorList>
            <consortium name="EnsemblPlants"/>
        </authorList>
    </citation>
    <scope>IDENTIFICATION</scope>
</reference>
<dbReference type="Proteomes" id="UP000015106">
    <property type="component" value="Chromosome 2"/>
</dbReference>
<organism evidence="3 4">
    <name type="scientific">Triticum urartu</name>
    <name type="common">Red wild einkorn</name>
    <name type="synonym">Crithodium urartu</name>
    <dbReference type="NCBI Taxonomy" id="4572"/>
    <lineage>
        <taxon>Eukaryota</taxon>
        <taxon>Viridiplantae</taxon>
        <taxon>Streptophyta</taxon>
        <taxon>Embryophyta</taxon>
        <taxon>Tracheophyta</taxon>
        <taxon>Spermatophyta</taxon>
        <taxon>Magnoliopsida</taxon>
        <taxon>Liliopsida</taxon>
        <taxon>Poales</taxon>
        <taxon>Poaceae</taxon>
        <taxon>BOP clade</taxon>
        <taxon>Pooideae</taxon>
        <taxon>Triticodae</taxon>
        <taxon>Triticeae</taxon>
        <taxon>Triticinae</taxon>
        <taxon>Triticum</taxon>
    </lineage>
</organism>
<dbReference type="InterPro" id="IPR001789">
    <property type="entry name" value="Sig_transdc_resp-reg_receiver"/>
</dbReference>
<dbReference type="Gramene" id="TuG1812G0200000745.01.T01">
    <property type="protein sequence ID" value="TuG1812G0200000745.01.T01"/>
    <property type="gene ID" value="TuG1812G0200000745.01"/>
</dbReference>
<dbReference type="PANTHER" id="PTHR43228:SF9">
    <property type="entry name" value="GENOME ASSEMBLY, CHROMOSOME: II"/>
    <property type="match status" value="1"/>
</dbReference>